<evidence type="ECO:0000313" key="5">
    <source>
        <dbReference type="Proteomes" id="UP001637990"/>
    </source>
</evidence>
<organism evidence="3 4">
    <name type="scientific">Xanthomonas codiaei</name>
    <dbReference type="NCBI Taxonomy" id="56463"/>
    <lineage>
        <taxon>Bacteria</taxon>
        <taxon>Pseudomonadati</taxon>
        <taxon>Pseudomonadota</taxon>
        <taxon>Gammaproteobacteria</taxon>
        <taxon>Lysobacterales</taxon>
        <taxon>Lysobacteraceae</taxon>
        <taxon>Xanthomonas</taxon>
    </lineage>
</organism>
<reference evidence="2 5" key="2">
    <citation type="submission" date="2024-11" db="EMBL/GenBank/DDBJ databases">
        <title>Genome sequencing of Xanthomonas codiaei.</title>
        <authorList>
            <person name="Studholme D.J."/>
        </authorList>
    </citation>
    <scope>NUCLEOTIDE SEQUENCE [LARGE SCALE GENOMIC DNA]</scope>
    <source>
        <strain evidence="2 5">NCPPB 4350</strain>
    </source>
</reference>
<reference evidence="3 4" key="1">
    <citation type="submission" date="2016-08" db="EMBL/GenBank/DDBJ databases">
        <authorList>
            <person name="Seilhamer J.J."/>
        </authorList>
    </citation>
    <scope>NUCLEOTIDE SEQUENCE [LARGE SCALE GENOMIC DNA]</scope>
    <source>
        <strain evidence="3 4">CFBP4690</strain>
    </source>
</reference>
<name>A0A2S7CF19_9XANT</name>
<dbReference type="RefSeq" id="WP_104543226.1">
    <property type="nucleotide sequence ID" value="NZ_JBJGBS010000132.1"/>
</dbReference>
<keyword evidence="5" id="KW-1185">Reference proteome</keyword>
<sequence>MAHEVTMDIATKFVLHKDVKVEVKSNGSKLGTLLISKGNIEWLSSGAHVNKKRLTWAQFAKLIEGEGKPTKVKKRAPKKAAKKKPASPK</sequence>
<dbReference type="AlphaFoldDB" id="A0A2S7CF19"/>
<evidence type="ECO:0000313" key="4">
    <source>
        <dbReference type="Proteomes" id="UP000237872"/>
    </source>
</evidence>
<accession>A0A2S7CF19</accession>
<gene>
    <name evidence="2" type="ORF">ACI6Q5_18715</name>
    <name evidence="3" type="ORF">XcodCFBP4690_18345</name>
</gene>
<evidence type="ECO:0000313" key="3">
    <source>
        <dbReference type="EMBL" id="PPU60158.1"/>
    </source>
</evidence>
<dbReference type="EMBL" id="MDEC01000031">
    <property type="protein sequence ID" value="PPU60158.1"/>
    <property type="molecule type" value="Genomic_DNA"/>
</dbReference>
<feature type="region of interest" description="Disordered" evidence="1">
    <location>
        <begin position="67"/>
        <end position="89"/>
    </location>
</feature>
<dbReference type="Proteomes" id="UP000237872">
    <property type="component" value="Unassembled WGS sequence"/>
</dbReference>
<protein>
    <submittedName>
        <fullName evidence="3">Uncharacterized protein</fullName>
    </submittedName>
</protein>
<feature type="compositionally biased region" description="Basic residues" evidence="1">
    <location>
        <begin position="70"/>
        <end position="89"/>
    </location>
</feature>
<proteinExistence type="predicted"/>
<evidence type="ECO:0000313" key="2">
    <source>
        <dbReference type="EMBL" id="MFO3706949.1"/>
    </source>
</evidence>
<evidence type="ECO:0000256" key="1">
    <source>
        <dbReference type="SAM" id="MobiDB-lite"/>
    </source>
</evidence>
<dbReference type="Proteomes" id="UP001637990">
    <property type="component" value="Unassembled WGS sequence"/>
</dbReference>
<comment type="caution">
    <text evidence="3">The sequence shown here is derived from an EMBL/GenBank/DDBJ whole genome shotgun (WGS) entry which is preliminary data.</text>
</comment>
<dbReference type="OrthoDB" id="9135874at2"/>
<dbReference type="EMBL" id="JBJGBS010000132">
    <property type="protein sequence ID" value="MFO3706949.1"/>
    <property type="molecule type" value="Genomic_DNA"/>
</dbReference>